<dbReference type="AlphaFoldDB" id="A0A1D8USM4"/>
<dbReference type="Proteomes" id="UP000179145">
    <property type="component" value="Chromosome"/>
</dbReference>
<reference evidence="1 2" key="1">
    <citation type="journal article" date="2016" name="Microb. Cell Fact.">
        <title>Dissection of exopolysaccharide biosynthesis in Kozakia baliensis.</title>
        <authorList>
            <person name="Brandt J.U."/>
            <person name="Jakob F."/>
            <person name="Behr J."/>
            <person name="Geissler A.J."/>
            <person name="Vogel R.F."/>
        </authorList>
    </citation>
    <scope>NUCLEOTIDE SEQUENCE [LARGE SCALE GENOMIC DNA]</scope>
    <source>
        <strain evidence="1 2">DSM 14400</strain>
    </source>
</reference>
<name>A0A1D8USM4_9PROT</name>
<evidence type="ECO:0000313" key="1">
    <source>
        <dbReference type="EMBL" id="AOX16638.1"/>
    </source>
</evidence>
<accession>A0A1D8USM4</accession>
<gene>
    <name evidence="1" type="ORF">A0U89_05305</name>
</gene>
<dbReference type="RefSeq" id="WP_070402373.1">
    <property type="nucleotide sequence ID" value="NZ_BJVW01000019.1"/>
</dbReference>
<organism evidence="1 2">
    <name type="scientific">Kozakia baliensis</name>
    <dbReference type="NCBI Taxonomy" id="153496"/>
    <lineage>
        <taxon>Bacteria</taxon>
        <taxon>Pseudomonadati</taxon>
        <taxon>Pseudomonadota</taxon>
        <taxon>Alphaproteobacteria</taxon>
        <taxon>Acetobacterales</taxon>
        <taxon>Acetobacteraceae</taxon>
        <taxon>Kozakia</taxon>
    </lineage>
</organism>
<keyword evidence="2" id="KW-1185">Reference proteome</keyword>
<dbReference type="EMBL" id="CP014674">
    <property type="protein sequence ID" value="AOX16638.1"/>
    <property type="molecule type" value="Genomic_DNA"/>
</dbReference>
<protein>
    <submittedName>
        <fullName evidence="1">Uncharacterized protein</fullName>
    </submittedName>
</protein>
<dbReference type="KEGG" id="kba:A0U89_05305"/>
<sequence>MSIDAGATGPSSDLTQIMAASQEMMVNQLKAQIKAAGFNHASLSASQNQAAEADPLRFLSMMAASHQNSVDLSDLPAQVEFELDDATAKLQELMSRSNGNSQFSGLPRQVGNTGFQLSGNLSQDMLTLQQLVNGVGTNGSILQQYANAVGDEASQQGNANEAETAHGLAASLSDGTYSQQASSNAISSVMQGRRSPIENNIEAIIIQLASGQSNQSIGNNLTALAREAEMSGNRGLAQLASKLAGQAQSGSIDSSSAIAALHAQNSSVSDAPLQLSGDLEQDMQTLQQLVNGVGTNGSILQDYANRVSAEANAQGNGLDSAVAHNIGASLTDGTYSQQGSSNAISSALQGQGVDPLANSINAIIDQLKSGQSTQSIVNNLQALARQASNAGNSQLSRGAQMLSTMIISGMDKARGASGLQALANITLGAAPQISGSSSSLNKDDLALIEAQTSMLLGQVFLELGEEKTANNAMV</sequence>
<proteinExistence type="predicted"/>
<dbReference type="OrthoDB" id="7262541at2"/>
<evidence type="ECO:0000313" key="2">
    <source>
        <dbReference type="Proteomes" id="UP000179145"/>
    </source>
</evidence>
<dbReference type="STRING" id="153496.A0U89_05305"/>